<evidence type="ECO:0000313" key="10">
    <source>
        <dbReference type="Proteomes" id="UP000634136"/>
    </source>
</evidence>
<evidence type="ECO:0000256" key="6">
    <source>
        <dbReference type="ARBA" id="ARBA00023136"/>
    </source>
</evidence>
<keyword evidence="6 8" id="KW-0472">Membrane</keyword>
<protein>
    <submittedName>
        <fullName evidence="9">Cellulose synthase-like protein E1</fullName>
    </submittedName>
</protein>
<dbReference type="GO" id="GO:0030244">
    <property type="term" value="P:cellulose biosynthetic process"/>
    <property type="evidence" value="ECO:0007669"/>
    <property type="project" value="InterPro"/>
</dbReference>
<evidence type="ECO:0000256" key="5">
    <source>
        <dbReference type="ARBA" id="ARBA00022989"/>
    </source>
</evidence>
<evidence type="ECO:0000256" key="1">
    <source>
        <dbReference type="ARBA" id="ARBA00004308"/>
    </source>
</evidence>
<dbReference type="InterPro" id="IPR005150">
    <property type="entry name" value="Cellulose_synth"/>
</dbReference>
<dbReference type="Proteomes" id="UP000634136">
    <property type="component" value="Unassembled WGS sequence"/>
</dbReference>
<reference evidence="9" key="1">
    <citation type="submission" date="2020-09" db="EMBL/GenBank/DDBJ databases">
        <title>Genome-Enabled Discovery of Anthraquinone Biosynthesis in Senna tora.</title>
        <authorList>
            <person name="Kang S.-H."/>
            <person name="Pandey R.P."/>
            <person name="Lee C.-M."/>
            <person name="Sim J.-S."/>
            <person name="Jeong J.-T."/>
            <person name="Choi B.-S."/>
            <person name="Jung M."/>
            <person name="Ginzburg D."/>
            <person name="Zhao K."/>
            <person name="Won S.Y."/>
            <person name="Oh T.-J."/>
            <person name="Yu Y."/>
            <person name="Kim N.-H."/>
            <person name="Lee O.R."/>
            <person name="Lee T.-H."/>
            <person name="Bashyal P."/>
            <person name="Kim T.-S."/>
            <person name="Lee W.-H."/>
            <person name="Kawkins C."/>
            <person name="Kim C.-K."/>
            <person name="Kim J.S."/>
            <person name="Ahn B.O."/>
            <person name="Rhee S.Y."/>
            <person name="Sohng J.K."/>
        </authorList>
    </citation>
    <scope>NUCLEOTIDE SEQUENCE</scope>
    <source>
        <tissue evidence="9">Leaf</tissue>
    </source>
</reference>
<keyword evidence="3" id="KW-0808">Transferase</keyword>
<evidence type="ECO:0000256" key="7">
    <source>
        <dbReference type="ARBA" id="ARBA00023316"/>
    </source>
</evidence>
<keyword evidence="10" id="KW-1185">Reference proteome</keyword>
<dbReference type="OrthoDB" id="1409315at2759"/>
<evidence type="ECO:0000256" key="3">
    <source>
        <dbReference type="ARBA" id="ARBA00022679"/>
    </source>
</evidence>
<gene>
    <name evidence="9" type="ORF">G2W53_029954</name>
</gene>
<sequence length="229" mass="25947">MDQQKGHQIAFVQFPQNFVGVTNNDLYGSSLRIISDLELHGIDGHGGPLYIGTGCFHRREALCGRKLNDDKHKSSEITEETILEDNLHQLQQKSKPLADCTYDQINTLWGKQMGLLYGCAVEDVITGLCIQCRGWKSVYYNPERKAFLGFAPTTLPQTLIQHKRWSQGGFQVLLSKYSPAFYAYGKIGLGHQMGYCYYNLWALNCFATLYYSLIPSLYLLKGISLFPQV</sequence>
<keyword evidence="4 8" id="KW-0812">Transmembrane</keyword>
<keyword evidence="5 8" id="KW-1133">Transmembrane helix</keyword>
<proteinExistence type="predicted"/>
<evidence type="ECO:0000256" key="2">
    <source>
        <dbReference type="ARBA" id="ARBA00022676"/>
    </source>
</evidence>
<comment type="caution">
    <text evidence="9">The sequence shown here is derived from an EMBL/GenBank/DDBJ whole genome shotgun (WGS) entry which is preliminary data.</text>
</comment>
<dbReference type="GO" id="GO:0016020">
    <property type="term" value="C:membrane"/>
    <property type="evidence" value="ECO:0007669"/>
    <property type="project" value="InterPro"/>
</dbReference>
<feature type="transmembrane region" description="Helical" evidence="8">
    <location>
        <begin position="200"/>
        <end position="220"/>
    </location>
</feature>
<dbReference type="AlphaFoldDB" id="A0A834T6K3"/>
<keyword evidence="2" id="KW-0328">Glycosyltransferase</keyword>
<dbReference type="Pfam" id="PF03552">
    <property type="entry name" value="Cellulose_synt"/>
    <property type="match status" value="2"/>
</dbReference>
<evidence type="ECO:0000256" key="8">
    <source>
        <dbReference type="SAM" id="Phobius"/>
    </source>
</evidence>
<dbReference type="GO" id="GO:0012505">
    <property type="term" value="C:endomembrane system"/>
    <property type="evidence" value="ECO:0007669"/>
    <property type="project" value="UniProtKB-SubCell"/>
</dbReference>
<accession>A0A834T6K3</accession>
<dbReference type="PANTHER" id="PTHR13301">
    <property type="entry name" value="X-BOX TRANSCRIPTION FACTOR-RELATED"/>
    <property type="match status" value="1"/>
</dbReference>
<keyword evidence="7" id="KW-0961">Cell wall biogenesis/degradation</keyword>
<name>A0A834T6K3_9FABA</name>
<evidence type="ECO:0000313" key="9">
    <source>
        <dbReference type="EMBL" id="KAF7815985.1"/>
    </source>
</evidence>
<evidence type="ECO:0000256" key="4">
    <source>
        <dbReference type="ARBA" id="ARBA00022692"/>
    </source>
</evidence>
<comment type="subcellular location">
    <subcellularLocation>
        <location evidence="1">Endomembrane system</location>
    </subcellularLocation>
</comment>
<dbReference type="GO" id="GO:0071555">
    <property type="term" value="P:cell wall organization"/>
    <property type="evidence" value="ECO:0007669"/>
    <property type="project" value="UniProtKB-KW"/>
</dbReference>
<dbReference type="GO" id="GO:0016760">
    <property type="term" value="F:cellulose synthase (UDP-forming) activity"/>
    <property type="evidence" value="ECO:0007669"/>
    <property type="project" value="InterPro"/>
</dbReference>
<organism evidence="9 10">
    <name type="scientific">Senna tora</name>
    <dbReference type="NCBI Taxonomy" id="362788"/>
    <lineage>
        <taxon>Eukaryota</taxon>
        <taxon>Viridiplantae</taxon>
        <taxon>Streptophyta</taxon>
        <taxon>Embryophyta</taxon>
        <taxon>Tracheophyta</taxon>
        <taxon>Spermatophyta</taxon>
        <taxon>Magnoliopsida</taxon>
        <taxon>eudicotyledons</taxon>
        <taxon>Gunneridae</taxon>
        <taxon>Pentapetalae</taxon>
        <taxon>rosids</taxon>
        <taxon>fabids</taxon>
        <taxon>Fabales</taxon>
        <taxon>Fabaceae</taxon>
        <taxon>Caesalpinioideae</taxon>
        <taxon>Cassia clade</taxon>
        <taxon>Senna</taxon>
    </lineage>
</organism>
<dbReference type="EMBL" id="JAAIUW010000009">
    <property type="protein sequence ID" value="KAF7815985.1"/>
    <property type="molecule type" value="Genomic_DNA"/>
</dbReference>